<dbReference type="Proteomes" id="UP000218334">
    <property type="component" value="Unassembled WGS sequence"/>
</dbReference>
<keyword evidence="1" id="KW-0472">Membrane</keyword>
<proteinExistence type="predicted"/>
<keyword evidence="1" id="KW-0812">Transmembrane</keyword>
<evidence type="ECO:0000313" key="2">
    <source>
        <dbReference type="EMBL" id="PBK58687.1"/>
    </source>
</evidence>
<dbReference type="AlphaFoldDB" id="A0A2H3B251"/>
<feature type="transmembrane region" description="Helical" evidence="1">
    <location>
        <begin position="14"/>
        <end position="35"/>
    </location>
</feature>
<dbReference type="EMBL" id="KZ293528">
    <property type="protein sequence ID" value="PBK58687.1"/>
    <property type="molecule type" value="Genomic_DNA"/>
</dbReference>
<name>A0A2H3B251_9AGAR</name>
<reference evidence="3" key="1">
    <citation type="journal article" date="2017" name="Nat. Ecol. Evol.">
        <title>Genome expansion and lineage-specific genetic innovations in the forest pathogenic fungi Armillaria.</title>
        <authorList>
            <person name="Sipos G."/>
            <person name="Prasanna A.N."/>
            <person name="Walter M.C."/>
            <person name="O'Connor E."/>
            <person name="Balint B."/>
            <person name="Krizsan K."/>
            <person name="Kiss B."/>
            <person name="Hess J."/>
            <person name="Varga T."/>
            <person name="Slot J."/>
            <person name="Riley R."/>
            <person name="Boka B."/>
            <person name="Rigling D."/>
            <person name="Barry K."/>
            <person name="Lee J."/>
            <person name="Mihaltcheva S."/>
            <person name="LaButti K."/>
            <person name="Lipzen A."/>
            <person name="Waldron R."/>
            <person name="Moloney N.M."/>
            <person name="Sperisen C."/>
            <person name="Kredics L."/>
            <person name="Vagvoelgyi C."/>
            <person name="Patrignani A."/>
            <person name="Fitzpatrick D."/>
            <person name="Nagy I."/>
            <person name="Doyle S."/>
            <person name="Anderson J.B."/>
            <person name="Grigoriev I.V."/>
            <person name="Gueldener U."/>
            <person name="Muensterkoetter M."/>
            <person name="Nagy L.G."/>
        </authorList>
    </citation>
    <scope>NUCLEOTIDE SEQUENCE [LARGE SCALE GENOMIC DNA]</scope>
    <source>
        <strain evidence="3">28-4</strain>
    </source>
</reference>
<feature type="transmembrane region" description="Helical" evidence="1">
    <location>
        <begin position="42"/>
        <end position="59"/>
    </location>
</feature>
<keyword evidence="3" id="KW-1185">Reference proteome</keyword>
<evidence type="ECO:0000256" key="1">
    <source>
        <dbReference type="SAM" id="Phobius"/>
    </source>
</evidence>
<sequence>MDANTLLVVELAGGFYNCIEFSIWISGLTFAGCLSSPPNIKLTLVSWCISIYPVPVVSLLKKSRISASITSTIFFVMTMAKLFNDGQWRLSQLKSLNQLSPLLYSFFRDGAVFYFLIFAALVSEVIVVLLGMDNPVGVALNGCIYLHAFVP</sequence>
<protein>
    <submittedName>
        <fullName evidence="2">Uncharacterized protein</fullName>
    </submittedName>
</protein>
<accession>A0A2H3B251</accession>
<gene>
    <name evidence="2" type="ORF">ARMSODRAFT_1028057</name>
</gene>
<evidence type="ECO:0000313" key="3">
    <source>
        <dbReference type="Proteomes" id="UP000218334"/>
    </source>
</evidence>
<organism evidence="2 3">
    <name type="scientific">Armillaria solidipes</name>
    <dbReference type="NCBI Taxonomy" id="1076256"/>
    <lineage>
        <taxon>Eukaryota</taxon>
        <taxon>Fungi</taxon>
        <taxon>Dikarya</taxon>
        <taxon>Basidiomycota</taxon>
        <taxon>Agaricomycotina</taxon>
        <taxon>Agaricomycetes</taxon>
        <taxon>Agaricomycetidae</taxon>
        <taxon>Agaricales</taxon>
        <taxon>Marasmiineae</taxon>
        <taxon>Physalacriaceae</taxon>
        <taxon>Armillaria</taxon>
    </lineage>
</organism>
<keyword evidence="1" id="KW-1133">Transmembrane helix</keyword>
<feature type="transmembrane region" description="Helical" evidence="1">
    <location>
        <begin position="111"/>
        <end position="132"/>
    </location>
</feature>